<dbReference type="EMBL" id="JNBR01000074">
    <property type="protein sequence ID" value="OQR99131.1"/>
    <property type="molecule type" value="Genomic_DNA"/>
</dbReference>
<organism evidence="3 4">
    <name type="scientific">Achlya hypogyna</name>
    <name type="common">Oomycete</name>
    <name type="synonym">Protoachlya hypogyna</name>
    <dbReference type="NCBI Taxonomy" id="1202772"/>
    <lineage>
        <taxon>Eukaryota</taxon>
        <taxon>Sar</taxon>
        <taxon>Stramenopiles</taxon>
        <taxon>Oomycota</taxon>
        <taxon>Saprolegniomycetes</taxon>
        <taxon>Saprolegniales</taxon>
        <taxon>Achlyaceae</taxon>
        <taxon>Achlya</taxon>
    </lineage>
</organism>
<dbReference type="GO" id="GO:0016020">
    <property type="term" value="C:membrane"/>
    <property type="evidence" value="ECO:0007669"/>
    <property type="project" value="TreeGrafter"/>
</dbReference>
<evidence type="ECO:0000256" key="1">
    <source>
        <dbReference type="SAM" id="Phobius"/>
    </source>
</evidence>
<keyword evidence="2" id="KW-0732">Signal</keyword>
<proteinExistence type="predicted"/>
<accession>A0A1V9ZMF2</accession>
<comment type="caution">
    <text evidence="3">The sequence shown here is derived from an EMBL/GenBank/DDBJ whole genome shotgun (WGS) entry which is preliminary data.</text>
</comment>
<feature type="signal peptide" evidence="2">
    <location>
        <begin position="1"/>
        <end position="16"/>
    </location>
</feature>
<evidence type="ECO:0008006" key="5">
    <source>
        <dbReference type="Google" id="ProtNLM"/>
    </source>
</evidence>
<evidence type="ECO:0000256" key="2">
    <source>
        <dbReference type="SAM" id="SignalP"/>
    </source>
</evidence>
<dbReference type="STRING" id="1202772.A0A1V9ZMF2"/>
<dbReference type="PANTHER" id="PTHR31414">
    <property type="entry name" value="TRANSMEMBRANE PROTEIN DDB_G0292058"/>
    <property type="match status" value="1"/>
</dbReference>
<dbReference type="PANTHER" id="PTHR31414:SF18">
    <property type="entry name" value="TRANSMEMBRANE PROTEIN-RELATED"/>
    <property type="match status" value="1"/>
</dbReference>
<protein>
    <recommendedName>
        <fullName evidence="5">Transmembrane protein</fullName>
    </recommendedName>
</protein>
<feature type="transmembrane region" description="Helical" evidence="1">
    <location>
        <begin position="505"/>
        <end position="534"/>
    </location>
</feature>
<keyword evidence="1" id="KW-0472">Membrane</keyword>
<keyword evidence="1" id="KW-0812">Transmembrane</keyword>
<dbReference type="AlphaFoldDB" id="A0A1V9ZMF2"/>
<dbReference type="Proteomes" id="UP000243579">
    <property type="component" value="Unassembled WGS sequence"/>
</dbReference>
<feature type="transmembrane region" description="Helical" evidence="1">
    <location>
        <begin position="190"/>
        <end position="217"/>
    </location>
</feature>
<gene>
    <name evidence="3" type="ORF">ACHHYP_07239</name>
</gene>
<dbReference type="OrthoDB" id="193965at2759"/>
<reference evidence="3 4" key="1">
    <citation type="journal article" date="2014" name="Genome Biol. Evol.">
        <title>The secreted proteins of Achlya hypogyna and Thraustotheca clavata identify the ancestral oomycete secretome and reveal gene acquisitions by horizontal gene transfer.</title>
        <authorList>
            <person name="Misner I."/>
            <person name="Blouin N."/>
            <person name="Leonard G."/>
            <person name="Richards T.A."/>
            <person name="Lane C.E."/>
        </authorList>
    </citation>
    <scope>NUCLEOTIDE SEQUENCE [LARGE SCALE GENOMIC DNA]</scope>
    <source>
        <strain evidence="3 4">ATCC 48635</strain>
    </source>
</reference>
<evidence type="ECO:0000313" key="3">
    <source>
        <dbReference type="EMBL" id="OQR99131.1"/>
    </source>
</evidence>
<feature type="transmembrane region" description="Helical" evidence="1">
    <location>
        <begin position="238"/>
        <end position="261"/>
    </location>
</feature>
<sequence>MRWLAFLATTLALAGAQRRLAAPGMSFVTNSSMAGATTVGKNVLESIQNLRGGSPAFYESLYTALQIMYCDYLCNSDGHSANAEVDAVLPASIGDTVPPYIRFVPKGHALALKDANNSCVLLANPPKAVAAAYEAGYCEVIANCYWTPLQHRDASDRTPVYSVRQAVLPPSTSMTLAQAKSTLQKWAQGVAYFVAPAVIIGVVCFLACLLFLFCRCCCNRCGGRNPKPTGYTSAERGIPIGFFVLFAGAISGLAVVSLLYYNIIADSVTNTFTLTLSTIADLEQWVGTIVKPLEHLRDSVLASADSVSEKLNNTDFIATGLTGIVSELQAFDNATFNVTLPKGCVLGKDLICIPCDVCTTVNTQVTEAVSQMQSVAGTGIATLQTTRCNRPRLQHKELTSHSSALLSTLVASKTTIKDTVNTAVASVAVLSTMTGNMSTQISTYEATWKEQSLARQAGILVLFVLAVVVVVVGLLGICLGLTPLRCLAIVLHAAYLLGAYHHINVLATQLGVGFVTLLLTFILAAIFIAVSILMGDVCQLTLLLARDWSPVLGQTTGDGINACFRNESLIDALGMRSSVAFASDVSFPTLDVSAMLSFGRLDSFAATILAANTSTFDMDPNVFSTLLSALNDLTSASYLATNQPAAAATCNVADGDYSLTTSASPWFFKASSAIADPVPFVEARYQPYSQLCAGVVHPNCGHDKVCNYDAFLTEIVANMSALVRVTRDASTFVDDMHTSMYHLGNSTALFQTRVTNLSNTLTDIGANLQTSLIRDVRAFEKAMNCTFVAHDYSEFYVQLCGTVTPALLMISLCLFLMGVFLIPIIVTLIILTKRLRAPQTTNVMPDTTLK</sequence>
<feature type="transmembrane region" description="Helical" evidence="1">
    <location>
        <begin position="459"/>
        <end position="484"/>
    </location>
</feature>
<keyword evidence="1" id="KW-1133">Transmembrane helix</keyword>
<feature type="chain" id="PRO_5012686856" description="Transmembrane protein" evidence="2">
    <location>
        <begin position="17"/>
        <end position="850"/>
    </location>
</feature>
<name>A0A1V9ZMF2_ACHHY</name>
<keyword evidence="4" id="KW-1185">Reference proteome</keyword>
<dbReference type="InterPro" id="IPR040283">
    <property type="entry name" value="DDB_G0292058-like"/>
</dbReference>
<evidence type="ECO:0000313" key="4">
    <source>
        <dbReference type="Proteomes" id="UP000243579"/>
    </source>
</evidence>
<feature type="transmembrane region" description="Helical" evidence="1">
    <location>
        <begin position="806"/>
        <end position="831"/>
    </location>
</feature>